<evidence type="ECO:0000313" key="2">
    <source>
        <dbReference type="Proteomes" id="UP000250321"/>
    </source>
</evidence>
<proteinExistence type="predicted"/>
<dbReference type="Proteomes" id="UP000250321">
    <property type="component" value="Unassembled WGS sequence"/>
</dbReference>
<dbReference type="EMBL" id="PJQY01000372">
    <property type="protein sequence ID" value="PQQ12070.1"/>
    <property type="molecule type" value="Genomic_DNA"/>
</dbReference>
<keyword evidence="2" id="KW-1185">Reference proteome</keyword>
<organism evidence="1 2">
    <name type="scientific">Prunus yedoensis var. nudiflora</name>
    <dbReference type="NCBI Taxonomy" id="2094558"/>
    <lineage>
        <taxon>Eukaryota</taxon>
        <taxon>Viridiplantae</taxon>
        <taxon>Streptophyta</taxon>
        <taxon>Embryophyta</taxon>
        <taxon>Tracheophyta</taxon>
        <taxon>Spermatophyta</taxon>
        <taxon>Magnoliopsida</taxon>
        <taxon>eudicotyledons</taxon>
        <taxon>Gunneridae</taxon>
        <taxon>Pentapetalae</taxon>
        <taxon>rosids</taxon>
        <taxon>fabids</taxon>
        <taxon>Rosales</taxon>
        <taxon>Rosaceae</taxon>
        <taxon>Amygdaloideae</taxon>
        <taxon>Amygdaleae</taxon>
        <taxon>Prunus</taxon>
    </lineage>
</organism>
<protein>
    <submittedName>
        <fullName evidence="1">Uncharacterized protein</fullName>
    </submittedName>
</protein>
<accession>A0A314Z008</accession>
<gene>
    <name evidence="1" type="ORF">Pyn_01540</name>
</gene>
<name>A0A314Z008_PRUYE</name>
<reference evidence="1 2" key="1">
    <citation type="submission" date="2018-02" db="EMBL/GenBank/DDBJ databases">
        <title>Draft genome of wild Prunus yedoensis var. nudiflora.</title>
        <authorList>
            <person name="Baek S."/>
            <person name="Kim J.-H."/>
            <person name="Choi K."/>
            <person name="Kim G.-B."/>
            <person name="Cho A."/>
            <person name="Jang H."/>
            <person name="Shin C.-H."/>
            <person name="Yu H.-J."/>
            <person name="Mun J.-H."/>
        </authorList>
    </citation>
    <scope>NUCLEOTIDE SEQUENCE [LARGE SCALE GENOMIC DNA]</scope>
    <source>
        <strain evidence="2">cv. Jeju island</strain>
        <tissue evidence="1">Leaf</tissue>
    </source>
</reference>
<dbReference type="AlphaFoldDB" id="A0A314Z008"/>
<sequence>MQKTALNLFSRPETSLTGIAIIRHYSPSPLSHHLPPQNSLLHLHTKPPAAAGAAAAPLLHLLQFVSISKSPNQKLQPPISSL</sequence>
<comment type="caution">
    <text evidence="1">The sequence shown here is derived from an EMBL/GenBank/DDBJ whole genome shotgun (WGS) entry which is preliminary data.</text>
</comment>
<evidence type="ECO:0000313" key="1">
    <source>
        <dbReference type="EMBL" id="PQQ12070.1"/>
    </source>
</evidence>